<evidence type="ECO:0000313" key="3">
    <source>
        <dbReference type="EMBL" id="GAA5804924.1"/>
    </source>
</evidence>
<feature type="compositionally biased region" description="Low complexity" evidence="2">
    <location>
        <begin position="430"/>
        <end position="451"/>
    </location>
</feature>
<evidence type="ECO:0000313" key="4">
    <source>
        <dbReference type="Proteomes" id="UP001476247"/>
    </source>
</evidence>
<feature type="compositionally biased region" description="Polar residues" evidence="2">
    <location>
        <begin position="45"/>
        <end position="81"/>
    </location>
</feature>
<name>A0ABP9YDA5_9FUNG</name>
<comment type="caution">
    <text evidence="3">The sequence shown here is derived from an EMBL/GenBank/DDBJ whole genome shotgun (WGS) entry which is preliminary data.</text>
</comment>
<keyword evidence="1" id="KW-0175">Coiled coil</keyword>
<feature type="coiled-coil region" evidence="1">
    <location>
        <begin position="126"/>
        <end position="153"/>
    </location>
</feature>
<keyword evidence="4" id="KW-1185">Reference proteome</keyword>
<gene>
    <name evidence="3" type="ORF">HPULCUR_010434</name>
</gene>
<sequence length="451" mass="49172">MTMNTTKSNIKNKPVSGTKFKSTPIMVPGTQQTRAKKLSEAANKTLLSQQSKSNSTQSMVCDSQESMPNGQVIPSQFSDVFPSTQESSSTVLSVHSDMPEWVLGIQKQVREMSSRLNDQEYRLFSLESLTAENLQLKQSLQNAQDKIALLESRLARSPNHSPASDLNVVHEDVDFDMVAEASFPALVSRDLSSNGSKWAGAIKSTVPAPKKTMAQVVSSSAKNPPAKKPLSLKKKVAFGRPFLEQSSGPQGFTYVYIPRSRKLTRIEVRSRLRKIGVDTSRVLDIIFPAAGTIGVLLHIQYVKSFTATMVSIGGKTLDSFDVLDPKHLGDPKYLSYTEDGRATKAMELHANRCLSALTFLHRTKSHQVQPVGRSFISLGWITDSELLDVLSLPKDSSSPGVKTVSRPGDVFVQEQGDTTMDDGDSDVDVVGDSGSVTMDQDSKSVVSDVSL</sequence>
<evidence type="ECO:0000256" key="2">
    <source>
        <dbReference type="SAM" id="MobiDB-lite"/>
    </source>
</evidence>
<protein>
    <submittedName>
        <fullName evidence="3">Uncharacterized protein</fullName>
    </submittedName>
</protein>
<reference evidence="3 4" key="1">
    <citation type="submission" date="2024-04" db="EMBL/GenBank/DDBJ databases">
        <title>genome sequences of Mucor flavus KT1a and Helicostylum pulchrum KT1b strains isolation_sourced from the surface of a dry-aged beef.</title>
        <authorList>
            <person name="Toyotome T."/>
            <person name="Hosono M."/>
            <person name="Torimaru M."/>
            <person name="Fukuda K."/>
            <person name="Mikami N."/>
        </authorList>
    </citation>
    <scope>NUCLEOTIDE SEQUENCE [LARGE SCALE GENOMIC DNA]</scope>
    <source>
        <strain evidence="3 4">KT1b</strain>
    </source>
</reference>
<feature type="compositionally biased region" description="Polar residues" evidence="2">
    <location>
        <begin position="1"/>
        <end position="11"/>
    </location>
</feature>
<dbReference type="EMBL" id="BAABUJ010000039">
    <property type="protein sequence ID" value="GAA5804924.1"/>
    <property type="molecule type" value="Genomic_DNA"/>
</dbReference>
<evidence type="ECO:0000256" key="1">
    <source>
        <dbReference type="SAM" id="Coils"/>
    </source>
</evidence>
<proteinExistence type="predicted"/>
<organism evidence="3 4">
    <name type="scientific">Helicostylum pulchrum</name>
    <dbReference type="NCBI Taxonomy" id="562976"/>
    <lineage>
        <taxon>Eukaryota</taxon>
        <taxon>Fungi</taxon>
        <taxon>Fungi incertae sedis</taxon>
        <taxon>Mucoromycota</taxon>
        <taxon>Mucoromycotina</taxon>
        <taxon>Mucoromycetes</taxon>
        <taxon>Mucorales</taxon>
        <taxon>Mucorineae</taxon>
        <taxon>Mucoraceae</taxon>
        <taxon>Helicostylum</taxon>
    </lineage>
</organism>
<feature type="compositionally biased region" description="Acidic residues" evidence="2">
    <location>
        <begin position="419"/>
        <end position="429"/>
    </location>
</feature>
<accession>A0ABP9YDA5</accession>
<feature type="region of interest" description="Disordered" evidence="2">
    <location>
        <begin position="1"/>
        <end position="81"/>
    </location>
</feature>
<dbReference type="Proteomes" id="UP001476247">
    <property type="component" value="Unassembled WGS sequence"/>
</dbReference>
<feature type="region of interest" description="Disordered" evidence="2">
    <location>
        <begin position="414"/>
        <end position="451"/>
    </location>
</feature>